<evidence type="ECO:0000313" key="1">
    <source>
        <dbReference type="EMBL" id="KAI3806348.1"/>
    </source>
</evidence>
<proteinExistence type="predicted"/>
<reference evidence="1 2" key="2">
    <citation type="journal article" date="2022" name="Mol. Ecol. Resour.">
        <title>The genomes of chicory, endive, great burdock and yacon provide insights into Asteraceae paleo-polyploidization history and plant inulin production.</title>
        <authorList>
            <person name="Fan W."/>
            <person name="Wang S."/>
            <person name="Wang H."/>
            <person name="Wang A."/>
            <person name="Jiang F."/>
            <person name="Liu H."/>
            <person name="Zhao H."/>
            <person name="Xu D."/>
            <person name="Zhang Y."/>
        </authorList>
    </citation>
    <scope>NUCLEOTIDE SEQUENCE [LARGE SCALE GENOMIC DNA]</scope>
    <source>
        <strain evidence="2">cv. Yunnan</strain>
        <tissue evidence="1">Leaves</tissue>
    </source>
</reference>
<accession>A0ACB9IDL9</accession>
<gene>
    <name evidence="1" type="ORF">L1987_22247</name>
</gene>
<evidence type="ECO:0000313" key="2">
    <source>
        <dbReference type="Proteomes" id="UP001056120"/>
    </source>
</evidence>
<dbReference type="Proteomes" id="UP001056120">
    <property type="component" value="Linkage Group LG08"/>
</dbReference>
<comment type="caution">
    <text evidence="1">The sequence shown here is derived from an EMBL/GenBank/DDBJ whole genome shotgun (WGS) entry which is preliminary data.</text>
</comment>
<name>A0ACB9IDL9_9ASTR</name>
<keyword evidence="2" id="KW-1185">Reference proteome</keyword>
<dbReference type="EMBL" id="CM042025">
    <property type="protein sequence ID" value="KAI3806348.1"/>
    <property type="molecule type" value="Genomic_DNA"/>
</dbReference>
<organism evidence="1 2">
    <name type="scientific">Smallanthus sonchifolius</name>
    <dbReference type="NCBI Taxonomy" id="185202"/>
    <lineage>
        <taxon>Eukaryota</taxon>
        <taxon>Viridiplantae</taxon>
        <taxon>Streptophyta</taxon>
        <taxon>Embryophyta</taxon>
        <taxon>Tracheophyta</taxon>
        <taxon>Spermatophyta</taxon>
        <taxon>Magnoliopsida</taxon>
        <taxon>eudicotyledons</taxon>
        <taxon>Gunneridae</taxon>
        <taxon>Pentapetalae</taxon>
        <taxon>asterids</taxon>
        <taxon>campanulids</taxon>
        <taxon>Asterales</taxon>
        <taxon>Asteraceae</taxon>
        <taxon>Asteroideae</taxon>
        <taxon>Heliantheae alliance</taxon>
        <taxon>Millerieae</taxon>
        <taxon>Smallanthus</taxon>
    </lineage>
</organism>
<sequence>MDPSNKLVEVNSKAYSNGVFTPTETKTKENLTFQKSDVKMVGETGPPNFKIIRSYHFLSPIINPIHTTSNDDRPMNSN</sequence>
<protein>
    <submittedName>
        <fullName evidence="1">Uncharacterized protein</fullName>
    </submittedName>
</protein>
<reference evidence="2" key="1">
    <citation type="journal article" date="2022" name="Mol. Ecol. Resour.">
        <title>The genomes of chicory, endive, great burdock and yacon provide insights into Asteraceae palaeo-polyploidization history and plant inulin production.</title>
        <authorList>
            <person name="Fan W."/>
            <person name="Wang S."/>
            <person name="Wang H."/>
            <person name="Wang A."/>
            <person name="Jiang F."/>
            <person name="Liu H."/>
            <person name="Zhao H."/>
            <person name="Xu D."/>
            <person name="Zhang Y."/>
        </authorList>
    </citation>
    <scope>NUCLEOTIDE SEQUENCE [LARGE SCALE GENOMIC DNA]</scope>
    <source>
        <strain evidence="2">cv. Yunnan</strain>
    </source>
</reference>